<comment type="caution">
    <text evidence="9">The sequence shown here is derived from an EMBL/GenBank/DDBJ whole genome shotgun (WGS) entry which is preliminary data.</text>
</comment>
<evidence type="ECO:0000256" key="6">
    <source>
        <dbReference type="ARBA" id="ARBA00024536"/>
    </source>
</evidence>
<dbReference type="SUPFAM" id="SSF53800">
    <property type="entry name" value="Chelatase"/>
    <property type="match status" value="2"/>
</dbReference>
<comment type="similarity">
    <text evidence="7 8">Belongs to the ferrochelatase family.</text>
</comment>
<dbReference type="Pfam" id="PF00762">
    <property type="entry name" value="Ferrochelatase"/>
    <property type="match status" value="1"/>
</dbReference>
<protein>
    <recommendedName>
        <fullName evidence="7">Coproporphyrin III ferrochelatase</fullName>
        <ecNumber evidence="7">4.99.1.9</ecNumber>
    </recommendedName>
</protein>
<keyword evidence="7" id="KW-0963">Cytoplasm</keyword>
<name>A0A0A2DFW0_9CORY</name>
<keyword evidence="3 7" id="KW-0350">Heme biosynthesis</keyword>
<feature type="binding site" evidence="7">
    <location>
        <position position="324"/>
    </location>
    <ligand>
        <name>Fe(2+)</name>
        <dbReference type="ChEBI" id="CHEBI:29033"/>
    </ligand>
</feature>
<evidence type="ECO:0000313" key="10">
    <source>
        <dbReference type="Proteomes" id="UP000030145"/>
    </source>
</evidence>
<dbReference type="AlphaFoldDB" id="A0A0A2DFW0"/>
<dbReference type="CDD" id="cd03411">
    <property type="entry name" value="Ferrochelatase_N"/>
    <property type="match status" value="1"/>
</dbReference>
<evidence type="ECO:0000256" key="4">
    <source>
        <dbReference type="ARBA" id="ARBA00023239"/>
    </source>
</evidence>
<sequence length="426" mass="45438">MHSADRDATTGLLVLSFGGPEQSEQVVPFLENVTRGRGIPRARLEKVGEHYFTLGGRSPINDQNKQLIDNIARELQERDLHLPVYFGNRNWEPYVEDAITQAAKDGITQLYVFATSAWGGYSGCNQYQEDITRALDYCRSAGIAPPEVQRLSQFHANPTFIAAFAAAVDRARASLSQDHAAQADLVFTAHSVPNVADEAAGPHTFGGNLYSQQVLDASRLIQQASSFAGQPGSAADISWTGRIARHENVGGRGDGPAHTGVPVEIDMGPGTEYDVELVWQSRSGSPHTPWLEPDVCDHIEARAAAGNTRPIVLCPVGFITDHIEVMWDLDTEAKETAEEAGIPFVRVATPGLTPEFATMVVDLLVDAMGAAGSNASEASSPSSATRQLTPDQQAAADLAAKLSTVPDFGCTTNGKPCAPGCCGSAR</sequence>
<evidence type="ECO:0000256" key="2">
    <source>
        <dbReference type="ARBA" id="ARBA00023004"/>
    </source>
</evidence>
<dbReference type="InterPro" id="IPR001015">
    <property type="entry name" value="Ferrochelatase"/>
</dbReference>
<feature type="binding site" evidence="7">
    <location>
        <position position="58"/>
    </location>
    <ligand>
        <name>Fe-coproporphyrin III</name>
        <dbReference type="ChEBI" id="CHEBI:68438"/>
    </ligand>
</feature>
<evidence type="ECO:0000256" key="3">
    <source>
        <dbReference type="ARBA" id="ARBA00023133"/>
    </source>
</evidence>
<comment type="catalytic activity">
    <reaction evidence="6">
        <text>Fe-coproporphyrin III + 2 H(+) = coproporphyrin III + Fe(2+)</text>
        <dbReference type="Rhea" id="RHEA:49572"/>
        <dbReference type="ChEBI" id="CHEBI:15378"/>
        <dbReference type="ChEBI" id="CHEBI:29033"/>
        <dbReference type="ChEBI" id="CHEBI:68438"/>
        <dbReference type="ChEBI" id="CHEBI:131725"/>
        <dbReference type="EC" id="4.99.1.9"/>
    </reaction>
    <physiologicalReaction direction="right-to-left" evidence="6">
        <dbReference type="Rhea" id="RHEA:49574"/>
    </physiologicalReaction>
</comment>
<dbReference type="InterPro" id="IPR033659">
    <property type="entry name" value="Ferrochelatase_N"/>
</dbReference>
<comment type="pathway">
    <text evidence="1 7">Porphyrin-containing compound metabolism; protoheme biosynthesis.</text>
</comment>
<evidence type="ECO:0000256" key="8">
    <source>
        <dbReference type="RuleBase" id="RU004185"/>
    </source>
</evidence>
<keyword evidence="7" id="KW-0479">Metal-binding</keyword>
<accession>A0A0A2DFW0</accession>
<dbReference type="Gene3D" id="3.40.50.1400">
    <property type="match status" value="2"/>
</dbReference>
<comment type="function">
    <text evidence="7">Involved in coproporphyrin-dependent heme b biosynthesis. Catalyzes the insertion of ferrous iron into coproporphyrin III to form Fe-coproporphyrin III.</text>
</comment>
<gene>
    <name evidence="7" type="primary">cpfC</name>
    <name evidence="9" type="ORF">MA47_10565</name>
</gene>
<evidence type="ECO:0000256" key="1">
    <source>
        <dbReference type="ARBA" id="ARBA00004744"/>
    </source>
</evidence>
<organism evidence="9 10">
    <name type="scientific">Corynebacterium auriscanis</name>
    <dbReference type="NCBI Taxonomy" id="99807"/>
    <lineage>
        <taxon>Bacteria</taxon>
        <taxon>Bacillati</taxon>
        <taxon>Actinomycetota</taxon>
        <taxon>Actinomycetes</taxon>
        <taxon>Mycobacteriales</taxon>
        <taxon>Corynebacteriaceae</taxon>
        <taxon>Corynebacterium</taxon>
    </lineage>
</organism>
<dbReference type="GO" id="GO:0046872">
    <property type="term" value="F:metal ion binding"/>
    <property type="evidence" value="ECO:0007669"/>
    <property type="project" value="UniProtKB-KW"/>
</dbReference>
<comment type="caution">
    <text evidence="7">Lacks conserved residue(s) required for the propagation of feature annotation.</text>
</comment>
<dbReference type="InterPro" id="IPR033644">
    <property type="entry name" value="Ferrochelatase_C"/>
</dbReference>
<keyword evidence="2 7" id="KW-0408">Iron</keyword>
<evidence type="ECO:0000256" key="7">
    <source>
        <dbReference type="HAMAP-Rule" id="MF_00323"/>
    </source>
</evidence>
<keyword evidence="10" id="KW-1185">Reference proteome</keyword>
<dbReference type="PANTHER" id="PTHR11108">
    <property type="entry name" value="FERROCHELATASE"/>
    <property type="match status" value="1"/>
</dbReference>
<dbReference type="PANTHER" id="PTHR11108:SF1">
    <property type="entry name" value="FERROCHELATASE, MITOCHONDRIAL"/>
    <property type="match status" value="1"/>
</dbReference>
<dbReference type="HAMAP" id="MF_00323">
    <property type="entry name" value="Ferrochelatase"/>
    <property type="match status" value="1"/>
</dbReference>
<keyword evidence="4 7" id="KW-0456">Lyase</keyword>
<evidence type="ECO:0000256" key="5">
    <source>
        <dbReference type="ARBA" id="ARBA00023244"/>
    </source>
</evidence>
<comment type="subcellular location">
    <subcellularLocation>
        <location evidence="7">Cytoplasm</location>
    </subcellularLocation>
</comment>
<feature type="binding site" evidence="7">
    <location>
        <position position="127"/>
    </location>
    <ligand>
        <name>Fe-coproporphyrin III</name>
        <dbReference type="ChEBI" id="CHEBI:68438"/>
    </ligand>
</feature>
<dbReference type="EMBL" id="JRVJ01000024">
    <property type="protein sequence ID" value="KGM18053.1"/>
    <property type="molecule type" value="Genomic_DNA"/>
</dbReference>
<evidence type="ECO:0000313" key="9">
    <source>
        <dbReference type="EMBL" id="KGM18053.1"/>
    </source>
</evidence>
<dbReference type="UniPathway" id="UPA00252"/>
<dbReference type="GO" id="GO:0006783">
    <property type="term" value="P:heme biosynthetic process"/>
    <property type="evidence" value="ECO:0007669"/>
    <property type="project" value="UniProtKB-UniRule"/>
</dbReference>
<proteinExistence type="inferred from homology"/>
<dbReference type="CDD" id="cd00419">
    <property type="entry name" value="Ferrochelatase_C"/>
    <property type="match status" value="1"/>
</dbReference>
<dbReference type="EC" id="4.99.1.9" evidence="7"/>
<dbReference type="Proteomes" id="UP000030145">
    <property type="component" value="Unassembled WGS sequence"/>
</dbReference>
<dbReference type="GO" id="GO:0004325">
    <property type="term" value="F:ferrochelatase activity"/>
    <property type="evidence" value="ECO:0007669"/>
    <property type="project" value="UniProtKB-UniRule"/>
</dbReference>
<reference evidence="9 10" key="1">
    <citation type="submission" date="2014-10" db="EMBL/GenBank/DDBJ databases">
        <title>Whole Genome sequence of Corynebacterium auriscanis strain CIP 106629.</title>
        <authorList>
            <person name="Hassan S.S."/>
            <person name="Jamal S.B."/>
            <person name="Tiwari S."/>
            <person name="Oliveira L.D.C."/>
            <person name="Souza F."/>
            <person name="Mariano D.C."/>
            <person name="Almeida S."/>
            <person name="Dorella F."/>
            <person name="Pereira F."/>
            <person name="Carvalho A."/>
            <person name="Leal C.A."/>
            <person name="Soares S.D.C."/>
            <person name="Figueiredo H.C."/>
            <person name="Silva A."/>
            <person name="Azevedo V.A."/>
        </authorList>
    </citation>
    <scope>NUCLEOTIDE SEQUENCE [LARGE SCALE GENOMIC DNA]</scope>
    <source>
        <strain evidence="9 10">CIP 106629</strain>
    </source>
</reference>
<feature type="binding site" evidence="7">
    <location>
        <position position="190"/>
    </location>
    <ligand>
        <name>Fe(2+)</name>
        <dbReference type="ChEBI" id="CHEBI:29033"/>
    </ligand>
</feature>
<dbReference type="GO" id="GO:0005737">
    <property type="term" value="C:cytoplasm"/>
    <property type="evidence" value="ECO:0007669"/>
    <property type="project" value="UniProtKB-SubCell"/>
</dbReference>
<keyword evidence="5 7" id="KW-0627">Porphyrin biosynthesis</keyword>